<keyword evidence="2" id="KW-0489">Methyltransferase</keyword>
<evidence type="ECO:0000313" key="2">
    <source>
        <dbReference type="EMBL" id="KKT90132.1"/>
    </source>
</evidence>
<sequence length="114" mass="12952">MSPKISVCIPTYNGEAFLENCLKSVLSQTIQDIEVVIADDIVPYVVDSTVTKQGKYIPLVNIKIISEEEGRGNPPDYYLLTIWNYKDEIIRKVRSWGNTKTKFILPHPKVQIIG</sequence>
<keyword evidence="2" id="KW-0808">Transferase</keyword>
<feature type="domain" description="C-methyltransferase" evidence="1">
    <location>
        <begin position="37"/>
        <end position="108"/>
    </location>
</feature>
<dbReference type="AlphaFoldDB" id="A0A0G1NAM6"/>
<name>A0A0G1NAM6_9BACT</name>
<comment type="caution">
    <text evidence="2">The sequence shown here is derived from an EMBL/GenBank/DDBJ whole genome shotgun (WGS) entry which is preliminary data.</text>
</comment>
<dbReference type="GO" id="GO:0016758">
    <property type="term" value="F:hexosyltransferase activity"/>
    <property type="evidence" value="ECO:0007669"/>
    <property type="project" value="UniProtKB-ARBA"/>
</dbReference>
<dbReference type="InterPro" id="IPR029044">
    <property type="entry name" value="Nucleotide-diphossugar_trans"/>
</dbReference>
<gene>
    <name evidence="2" type="ORF">UW92_C0043G0003</name>
</gene>
<dbReference type="Gene3D" id="3.40.50.720">
    <property type="entry name" value="NAD(P)-binding Rossmann-like Domain"/>
    <property type="match status" value="1"/>
</dbReference>
<evidence type="ECO:0000313" key="3">
    <source>
        <dbReference type="Proteomes" id="UP000033966"/>
    </source>
</evidence>
<dbReference type="EMBL" id="LCKF01000043">
    <property type="protein sequence ID" value="KKT90132.1"/>
    <property type="molecule type" value="Genomic_DNA"/>
</dbReference>
<reference evidence="2 3" key="1">
    <citation type="journal article" date="2015" name="Nature">
        <title>rRNA introns, odd ribosomes, and small enigmatic genomes across a large radiation of phyla.</title>
        <authorList>
            <person name="Brown C.T."/>
            <person name="Hug L.A."/>
            <person name="Thomas B.C."/>
            <person name="Sharon I."/>
            <person name="Castelle C.J."/>
            <person name="Singh A."/>
            <person name="Wilkins M.J."/>
            <person name="Williams K.H."/>
            <person name="Banfield J.F."/>
        </authorList>
    </citation>
    <scope>NUCLEOTIDE SEQUENCE [LARGE SCALE GENOMIC DNA]</scope>
</reference>
<dbReference type="SUPFAM" id="SSF53448">
    <property type="entry name" value="Nucleotide-diphospho-sugar transferases"/>
    <property type="match status" value="1"/>
</dbReference>
<dbReference type="Pfam" id="PF08484">
    <property type="entry name" value="Methyltransf_14"/>
    <property type="match status" value="1"/>
</dbReference>
<accession>A0A0G1NAM6</accession>
<dbReference type="Proteomes" id="UP000033966">
    <property type="component" value="Unassembled WGS sequence"/>
</dbReference>
<proteinExistence type="predicted"/>
<evidence type="ECO:0000259" key="1">
    <source>
        <dbReference type="Pfam" id="PF08484"/>
    </source>
</evidence>
<dbReference type="PANTHER" id="PTHR22916:SF3">
    <property type="entry name" value="UDP-GLCNAC:BETAGAL BETA-1,3-N-ACETYLGLUCOSAMINYLTRANSFERASE-LIKE PROTEIN 1"/>
    <property type="match status" value="1"/>
</dbReference>
<organism evidence="2 3">
    <name type="scientific">Candidatus Jorgensenbacteria bacterium GW2011_GWA2_45_13</name>
    <dbReference type="NCBI Taxonomy" id="1618662"/>
    <lineage>
        <taxon>Bacteria</taxon>
        <taxon>Candidatus Joergenseniibacteriota</taxon>
    </lineage>
</organism>
<dbReference type="GO" id="GO:0032259">
    <property type="term" value="P:methylation"/>
    <property type="evidence" value="ECO:0007669"/>
    <property type="project" value="UniProtKB-KW"/>
</dbReference>
<protein>
    <submittedName>
        <fullName evidence="2">NDP-hexose 3-C-methyltransferase TylCIII</fullName>
    </submittedName>
</protein>
<dbReference type="PATRIC" id="fig|1618662.3.peg.687"/>
<dbReference type="PANTHER" id="PTHR22916">
    <property type="entry name" value="GLYCOSYLTRANSFERASE"/>
    <property type="match status" value="1"/>
</dbReference>
<dbReference type="InterPro" id="IPR013691">
    <property type="entry name" value="MeTrfase_14"/>
</dbReference>
<dbReference type="GO" id="GO:0008168">
    <property type="term" value="F:methyltransferase activity"/>
    <property type="evidence" value="ECO:0007669"/>
    <property type="project" value="UniProtKB-KW"/>
</dbReference>